<dbReference type="InterPro" id="IPR015890">
    <property type="entry name" value="Chorismate_C"/>
</dbReference>
<dbReference type="InterPro" id="IPR019999">
    <property type="entry name" value="Anth_synth_I-like"/>
</dbReference>
<gene>
    <name evidence="3" type="ORF">C7V51_05930</name>
</gene>
<protein>
    <submittedName>
        <fullName evidence="3">Anthranilate synthase component I family protein</fullName>
    </submittedName>
</protein>
<dbReference type="GO" id="GO:0000162">
    <property type="term" value="P:L-tryptophan biosynthetic process"/>
    <property type="evidence" value="ECO:0007669"/>
    <property type="project" value="TreeGrafter"/>
</dbReference>
<name>A0AAD1ELW3_9MICO</name>
<dbReference type="Pfam" id="PF00425">
    <property type="entry name" value="Chorismate_bind"/>
    <property type="match status" value="1"/>
</dbReference>
<dbReference type="Gene3D" id="3.60.120.10">
    <property type="entry name" value="Anthranilate synthase"/>
    <property type="match status" value="1"/>
</dbReference>
<reference evidence="3 4" key="1">
    <citation type="submission" date="2018-03" db="EMBL/GenBank/DDBJ databases">
        <title>Bacteriophage NCPPB3778 and a type I-E CRISPR drive the evolution of the US Biological Select Agent, Rathayibacter toxicus.</title>
        <authorList>
            <person name="Davis E.W.II."/>
            <person name="Tabima J.F."/>
            <person name="Weisberg A.J."/>
            <person name="Dantas Lopes L."/>
            <person name="Wiseman M.S."/>
            <person name="Wiseman M.S."/>
            <person name="Pupko T."/>
            <person name="Belcher M.S."/>
            <person name="Sechler A.J."/>
            <person name="Tancos M.A."/>
            <person name="Schroeder B.K."/>
            <person name="Murray T.D."/>
            <person name="Luster D.G."/>
            <person name="Schneider W.L."/>
            <person name="Rogers E."/>
            <person name="Andreote F.D."/>
            <person name="Grunwald N.J."/>
            <person name="Putnam M.L."/>
            <person name="Chang J.H."/>
        </authorList>
    </citation>
    <scope>NUCLEOTIDE SEQUENCE [LARGE SCALE GENOMIC DNA]</scope>
    <source>
        <strain evidence="3 4">NCCPB 2253</strain>
    </source>
</reference>
<dbReference type="GO" id="GO:0008153">
    <property type="term" value="P:4-aminobenzoate biosynthetic process"/>
    <property type="evidence" value="ECO:0007669"/>
    <property type="project" value="TreeGrafter"/>
</dbReference>
<dbReference type="EMBL" id="CP028130">
    <property type="protein sequence ID" value="AZZ55471.1"/>
    <property type="molecule type" value="Genomic_DNA"/>
</dbReference>
<dbReference type="KEGG" id="ria:C7V51_05930"/>
<dbReference type="PRINTS" id="PR00095">
    <property type="entry name" value="ANTSNTHASEI"/>
</dbReference>
<accession>A0AAD1ELW3</accession>
<dbReference type="AlphaFoldDB" id="A0AAD1ELW3"/>
<evidence type="ECO:0000259" key="2">
    <source>
        <dbReference type="Pfam" id="PF00425"/>
    </source>
</evidence>
<feature type="domain" description="Chorismate-utilising enzyme C-terminal" evidence="2">
    <location>
        <begin position="198"/>
        <end position="450"/>
    </location>
</feature>
<evidence type="ECO:0000313" key="4">
    <source>
        <dbReference type="Proteomes" id="UP000283946"/>
    </source>
</evidence>
<dbReference type="GO" id="GO:0005737">
    <property type="term" value="C:cytoplasm"/>
    <property type="evidence" value="ECO:0007669"/>
    <property type="project" value="TreeGrafter"/>
</dbReference>
<evidence type="ECO:0000313" key="3">
    <source>
        <dbReference type="EMBL" id="AZZ55471.1"/>
    </source>
</evidence>
<dbReference type="InterPro" id="IPR005801">
    <property type="entry name" value="ADC_synthase"/>
</dbReference>
<dbReference type="GO" id="GO:0046820">
    <property type="term" value="F:4-amino-4-deoxychorismate synthase activity"/>
    <property type="evidence" value="ECO:0007669"/>
    <property type="project" value="TreeGrafter"/>
</dbReference>
<feature type="region of interest" description="Disordered" evidence="1">
    <location>
        <begin position="270"/>
        <end position="291"/>
    </location>
</feature>
<proteinExistence type="predicted"/>
<evidence type="ECO:0000256" key="1">
    <source>
        <dbReference type="SAM" id="MobiDB-lite"/>
    </source>
</evidence>
<organism evidence="3 4">
    <name type="scientific">Rathayibacter iranicus</name>
    <dbReference type="NCBI Taxonomy" id="59737"/>
    <lineage>
        <taxon>Bacteria</taxon>
        <taxon>Bacillati</taxon>
        <taxon>Actinomycetota</taxon>
        <taxon>Actinomycetes</taxon>
        <taxon>Micrococcales</taxon>
        <taxon>Microbacteriaceae</taxon>
        <taxon>Rathayibacter</taxon>
    </lineage>
</organism>
<dbReference type="Proteomes" id="UP000283946">
    <property type="component" value="Chromosome"/>
</dbReference>
<dbReference type="SUPFAM" id="SSF56322">
    <property type="entry name" value="ADC synthase"/>
    <property type="match status" value="1"/>
</dbReference>
<sequence>MAGPSSRPSHSRTCSTTAYASRVVTQVPPVRVTQLPWVDPERVYLALVAGADMSFWLDSGPDASAGRSYLGSCAPEDVLIVEAGGDVSAALAAVDAEPPLGDRALGRYGWISYEAGAASLALPPTQAGPDAPPALVLLRGDPVLEFDHAAQTLRLVATDKAEDLADAVRALAAFPDLPGEPSAPEPAGAVQRRHTAGEYTALIAHCQAAIQAGDVYQLCLTDEIVVEGRFDPIECYRRLRRSSPSHHGGAIRAGGRTLISASPERFLTGTSDGRVATHPIKGTRSRGRDADEDRALRDELVASVKERAENVMIVDLVRSDLARIAVPGSVRVDRLLEIETYPHVHQLVSEVSARRAPGVGVAALIAALFPAGSMTGAPKRRAVQLLREWEGGARGLYSGAFGRLGSDGSLDLAMTIRTLVLDGERARLGTGGGITALSVPEEEVEETRLKARALLAVLGVAEH</sequence>
<dbReference type="PANTHER" id="PTHR11236">
    <property type="entry name" value="AMINOBENZOATE/ANTHRANILATE SYNTHASE"/>
    <property type="match status" value="1"/>
</dbReference>
<dbReference type="PANTHER" id="PTHR11236:SF18">
    <property type="entry name" value="AMINODEOXYCHORISMATE SYNTHASE"/>
    <property type="match status" value="1"/>
</dbReference>